<proteinExistence type="predicted"/>
<keyword evidence="2" id="KW-1185">Reference proteome</keyword>
<protein>
    <recommendedName>
        <fullName evidence="3">Phage protein</fullName>
    </recommendedName>
</protein>
<dbReference type="Proteomes" id="UP001516588">
    <property type="component" value="Unassembled WGS sequence"/>
</dbReference>
<dbReference type="InterPro" id="IPR046242">
    <property type="entry name" value="DUF6275"/>
</dbReference>
<evidence type="ECO:0008006" key="3">
    <source>
        <dbReference type="Google" id="ProtNLM"/>
    </source>
</evidence>
<organism evidence="1 2">
    <name type="scientific">Gallibacter intestinalis</name>
    <dbReference type="NCBI Taxonomy" id="2779356"/>
    <lineage>
        <taxon>Bacteria</taxon>
        <taxon>Bacillati</taxon>
        <taxon>Bacillota</taxon>
        <taxon>Clostridia</taxon>
        <taxon>Eubacteriales</taxon>
        <taxon>Eubacteriaceae</taxon>
        <taxon>Gallibacter</taxon>
    </lineage>
</organism>
<evidence type="ECO:0000313" key="1">
    <source>
        <dbReference type="EMBL" id="MBE5035830.1"/>
    </source>
</evidence>
<dbReference type="EMBL" id="JADCKA010000009">
    <property type="protein sequence ID" value="MBE5035830.1"/>
    <property type="molecule type" value="Genomic_DNA"/>
</dbReference>
<reference evidence="1 2" key="1">
    <citation type="submission" date="2020-10" db="EMBL/GenBank/DDBJ databases">
        <title>ChiBAC.</title>
        <authorList>
            <person name="Zenner C."/>
            <person name="Hitch T.C.A."/>
            <person name="Clavel T."/>
        </authorList>
    </citation>
    <scope>NUCLEOTIDE SEQUENCE [LARGE SCALE GENOMIC DNA]</scope>
    <source>
        <strain evidence="1 2">DSM 108706</strain>
    </source>
</reference>
<comment type="caution">
    <text evidence="1">The sequence shown here is derived from an EMBL/GenBank/DDBJ whole genome shotgun (WGS) entry which is preliminary data.</text>
</comment>
<dbReference type="Pfam" id="PF19791">
    <property type="entry name" value="DUF6275"/>
    <property type="match status" value="1"/>
</dbReference>
<evidence type="ECO:0000313" key="2">
    <source>
        <dbReference type="Proteomes" id="UP001516588"/>
    </source>
</evidence>
<gene>
    <name evidence="1" type="ORF">INF20_06025</name>
</gene>
<name>A0ABR9QZ22_9FIRM</name>
<dbReference type="RefSeq" id="WP_226385478.1">
    <property type="nucleotide sequence ID" value="NZ_JADCKA010000009.1"/>
</dbReference>
<sequence length="91" mass="10670">MESKTFIKICKEKVAEYFNSKKDKTDTTEDLTADDVFVVWYCKTLQNNKALLSTPVSDGMYYEITFNGDNQEMYFDAYKKWDNICSTFLVV</sequence>
<accession>A0ABR9QZ22</accession>